<dbReference type="AlphaFoldDB" id="A0A6G2BKB0"/>
<dbReference type="Proteomes" id="UP000473014">
    <property type="component" value="Unassembled WGS sequence"/>
</dbReference>
<evidence type="ECO:0000256" key="1">
    <source>
        <dbReference type="SAM" id="SignalP"/>
    </source>
</evidence>
<evidence type="ECO:0000313" key="3">
    <source>
        <dbReference type="EMBL" id="MTE22332.1"/>
    </source>
</evidence>
<dbReference type="OrthoDB" id="4273937at2"/>
<name>A0A6G2BKB0_9ACTN</name>
<dbReference type="SUPFAM" id="SSF50370">
    <property type="entry name" value="Ricin B-like lectins"/>
    <property type="match status" value="1"/>
</dbReference>
<dbReference type="InterPro" id="IPR035992">
    <property type="entry name" value="Ricin_B-like_lectins"/>
</dbReference>
<feature type="chain" id="PRO_5026352813" description="Ricin B lectin domain-containing protein" evidence="1">
    <location>
        <begin position="30"/>
        <end position="186"/>
    </location>
</feature>
<dbReference type="RefSeq" id="WP_155072831.1">
    <property type="nucleotide sequence ID" value="NZ_WIXO01000001.1"/>
</dbReference>
<accession>A0A6G2BKB0</accession>
<organism evidence="3 4">
    <name type="scientific">Streptomyces taklimakanensis</name>
    <dbReference type="NCBI Taxonomy" id="2569853"/>
    <lineage>
        <taxon>Bacteria</taxon>
        <taxon>Bacillati</taxon>
        <taxon>Actinomycetota</taxon>
        <taxon>Actinomycetes</taxon>
        <taxon>Kitasatosporales</taxon>
        <taxon>Streptomycetaceae</taxon>
        <taxon>Streptomyces</taxon>
    </lineage>
</organism>
<dbReference type="Gene3D" id="2.80.10.50">
    <property type="match status" value="1"/>
</dbReference>
<sequence>MPFVRQTALGGAALLALTLTGLSGTPAAAAEPAAEPAASTAQVAPQTLVIRTVKDPNLVLDMAYGSPEPGNPVTLYPAHGGQNQAWEVVPVQGDWFQLRNRASGTCLVNGYHSVENGHRLAGYGCNRGYEDQLWARVGVENGNQFTLVNKYSGKCMDQTLDGTTLTQVTQWDCHGQVQQRWTATVV</sequence>
<protein>
    <recommendedName>
        <fullName evidence="2">Ricin B lectin domain-containing protein</fullName>
    </recommendedName>
</protein>
<dbReference type="EMBL" id="WIXO01000001">
    <property type="protein sequence ID" value="MTE22332.1"/>
    <property type="molecule type" value="Genomic_DNA"/>
</dbReference>
<dbReference type="CDD" id="cd00161">
    <property type="entry name" value="beta-trefoil_Ricin-like"/>
    <property type="match status" value="1"/>
</dbReference>
<proteinExistence type="predicted"/>
<dbReference type="InterPro" id="IPR000772">
    <property type="entry name" value="Ricin_B_lectin"/>
</dbReference>
<dbReference type="PROSITE" id="PS50231">
    <property type="entry name" value="RICIN_B_LECTIN"/>
    <property type="match status" value="1"/>
</dbReference>
<feature type="domain" description="Ricin B lectin" evidence="2">
    <location>
        <begin position="46"/>
        <end position="184"/>
    </location>
</feature>
<gene>
    <name evidence="3" type="ORF">F0L17_25165</name>
</gene>
<comment type="caution">
    <text evidence="3">The sequence shown here is derived from an EMBL/GenBank/DDBJ whole genome shotgun (WGS) entry which is preliminary data.</text>
</comment>
<feature type="signal peptide" evidence="1">
    <location>
        <begin position="1"/>
        <end position="29"/>
    </location>
</feature>
<keyword evidence="1" id="KW-0732">Signal</keyword>
<reference evidence="3 4" key="1">
    <citation type="submission" date="2019-11" db="EMBL/GenBank/DDBJ databases">
        <authorList>
            <person name="Yuan L."/>
        </authorList>
    </citation>
    <scope>NUCLEOTIDE SEQUENCE [LARGE SCALE GENOMIC DNA]</scope>
    <source>
        <strain evidence="3 4">TRM43335</strain>
    </source>
</reference>
<dbReference type="Pfam" id="PF00652">
    <property type="entry name" value="Ricin_B_lectin"/>
    <property type="match status" value="1"/>
</dbReference>
<dbReference type="SMART" id="SM00458">
    <property type="entry name" value="RICIN"/>
    <property type="match status" value="1"/>
</dbReference>
<keyword evidence="4" id="KW-1185">Reference proteome</keyword>
<evidence type="ECO:0000259" key="2">
    <source>
        <dbReference type="SMART" id="SM00458"/>
    </source>
</evidence>
<evidence type="ECO:0000313" key="4">
    <source>
        <dbReference type="Proteomes" id="UP000473014"/>
    </source>
</evidence>